<evidence type="ECO:0000313" key="2">
    <source>
        <dbReference type="EMBL" id="JAD76826.1"/>
    </source>
</evidence>
<dbReference type="EMBL" id="GBRH01221069">
    <property type="protein sequence ID" value="JAD76826.1"/>
    <property type="molecule type" value="Transcribed_RNA"/>
</dbReference>
<keyword evidence="1" id="KW-0472">Membrane</keyword>
<protein>
    <submittedName>
        <fullName evidence="2">Uncharacterized protein</fullName>
    </submittedName>
</protein>
<name>A0A0A9CMJ3_ARUDO</name>
<reference evidence="2" key="1">
    <citation type="submission" date="2014-09" db="EMBL/GenBank/DDBJ databases">
        <authorList>
            <person name="Magalhaes I.L.F."/>
            <person name="Oliveira U."/>
            <person name="Santos F.R."/>
            <person name="Vidigal T.H.D.A."/>
            <person name="Brescovit A.D."/>
            <person name="Santos A.J."/>
        </authorList>
    </citation>
    <scope>NUCLEOTIDE SEQUENCE</scope>
    <source>
        <tissue evidence="2">Shoot tissue taken approximately 20 cm above the soil surface</tissue>
    </source>
</reference>
<accession>A0A0A9CMJ3</accession>
<keyword evidence="1" id="KW-0812">Transmembrane</keyword>
<dbReference type="AlphaFoldDB" id="A0A0A9CMJ3"/>
<keyword evidence="1" id="KW-1133">Transmembrane helix</keyword>
<organism evidence="2">
    <name type="scientific">Arundo donax</name>
    <name type="common">Giant reed</name>
    <name type="synonym">Donax arundinaceus</name>
    <dbReference type="NCBI Taxonomy" id="35708"/>
    <lineage>
        <taxon>Eukaryota</taxon>
        <taxon>Viridiplantae</taxon>
        <taxon>Streptophyta</taxon>
        <taxon>Embryophyta</taxon>
        <taxon>Tracheophyta</taxon>
        <taxon>Spermatophyta</taxon>
        <taxon>Magnoliopsida</taxon>
        <taxon>Liliopsida</taxon>
        <taxon>Poales</taxon>
        <taxon>Poaceae</taxon>
        <taxon>PACMAD clade</taxon>
        <taxon>Arundinoideae</taxon>
        <taxon>Arundineae</taxon>
        <taxon>Arundo</taxon>
    </lineage>
</organism>
<proteinExistence type="predicted"/>
<feature type="transmembrane region" description="Helical" evidence="1">
    <location>
        <begin position="20"/>
        <end position="41"/>
    </location>
</feature>
<sequence length="57" mass="6486">MRLPSVGCHDMCFSFVSELIQEFCLGFLVFILFLTSLGCLCNMHTCFGCDFFCNDDN</sequence>
<evidence type="ECO:0000256" key="1">
    <source>
        <dbReference type="SAM" id="Phobius"/>
    </source>
</evidence>
<reference evidence="2" key="2">
    <citation type="journal article" date="2015" name="Data Brief">
        <title>Shoot transcriptome of the giant reed, Arundo donax.</title>
        <authorList>
            <person name="Barrero R.A."/>
            <person name="Guerrero F.D."/>
            <person name="Moolhuijzen P."/>
            <person name="Goolsby J.A."/>
            <person name="Tidwell J."/>
            <person name="Bellgard S.E."/>
            <person name="Bellgard M.I."/>
        </authorList>
    </citation>
    <scope>NUCLEOTIDE SEQUENCE</scope>
    <source>
        <tissue evidence="2">Shoot tissue taken approximately 20 cm above the soil surface</tissue>
    </source>
</reference>